<evidence type="ECO:0000313" key="3">
    <source>
        <dbReference type="Proteomes" id="UP000190813"/>
    </source>
</evidence>
<dbReference type="Gene3D" id="3.90.550.10">
    <property type="entry name" value="Spore Coat Polysaccharide Biosynthesis Protein SpsA, Chain A"/>
    <property type="match status" value="1"/>
</dbReference>
<feature type="domain" description="Streptomycin biosynthesis protein StrF" evidence="1">
    <location>
        <begin position="4"/>
        <end position="217"/>
    </location>
</feature>
<sequence>MLSIIISSYQEHYYQNLEKNIQETCGIEYEIIKVYNPGIMGICEAYNIGRKKAKYQNLLFIHEDTEFETKNWGILLLEELNQPTCGIVGVAGSRYLPNVPIGWWELNTETVRNYTQYDQGQFYRYELDEFAKVEVLDGVFLAIKSAVFDKYFFNELLQGFHAYDIDLSYRVSQDYINYVTNKIMIRHFSNGSTNQEWFSAMHKFSELRRTYTQSNRQILSKHEGYALFVLYKYLLSFPQKQKSMIFKYFNFKYLRITGFLTFFKFYLKSKLKVSLKN</sequence>
<dbReference type="AlphaFoldDB" id="A0A1T3MAN8"/>
<name>A0A1T3MAN8_9FLAO</name>
<comment type="caution">
    <text evidence="2">The sequence shown here is derived from an EMBL/GenBank/DDBJ whole genome shotgun (WGS) entry which is preliminary data.</text>
</comment>
<proteinExistence type="predicted"/>
<dbReference type="InterPro" id="IPR059123">
    <property type="entry name" value="StrF_dom"/>
</dbReference>
<dbReference type="InterPro" id="IPR029044">
    <property type="entry name" value="Nucleotide-diphossugar_trans"/>
</dbReference>
<dbReference type="RefSeq" id="WP_078772957.1">
    <property type="nucleotide sequence ID" value="NZ_CBCSBR010000058.1"/>
</dbReference>
<dbReference type="CDD" id="cd00761">
    <property type="entry name" value="Glyco_tranf_GTA_type"/>
    <property type="match status" value="1"/>
</dbReference>
<dbReference type="Proteomes" id="UP000190813">
    <property type="component" value="Unassembled WGS sequence"/>
</dbReference>
<accession>A0A1T3MAN8</accession>
<dbReference type="Pfam" id="PF13712">
    <property type="entry name" value="Glyco_tranf_2_5"/>
    <property type="match status" value="1"/>
</dbReference>
<evidence type="ECO:0000313" key="2">
    <source>
        <dbReference type="EMBL" id="OPC61519.1"/>
    </source>
</evidence>
<protein>
    <recommendedName>
        <fullName evidence="1">Streptomycin biosynthesis protein StrF domain-containing protein</fullName>
    </recommendedName>
</protein>
<organism evidence="2 3">
    <name type="scientific">Elizabethkingia occulta</name>
    <dbReference type="NCBI Taxonomy" id="1867263"/>
    <lineage>
        <taxon>Bacteria</taxon>
        <taxon>Pseudomonadati</taxon>
        <taxon>Bacteroidota</taxon>
        <taxon>Flavobacteriia</taxon>
        <taxon>Flavobacteriales</taxon>
        <taxon>Weeksellaceae</taxon>
        <taxon>Elizabethkingia</taxon>
    </lineage>
</organism>
<reference evidence="2 3" key="1">
    <citation type="submission" date="2016-06" db="EMBL/GenBank/DDBJ databases">
        <title>Revisiting the taxonomy of the Elizabethkingia Genus based on Whole-Genome Sequencing, Optical Mapping, and MALDI-TOF.</title>
        <authorList>
            <person name="Nicholson A.C."/>
        </authorList>
    </citation>
    <scope>NUCLEOTIDE SEQUENCE [LARGE SCALE GENOMIC DNA]</scope>
    <source>
        <strain evidence="2 3">G4070</strain>
    </source>
</reference>
<dbReference type="EMBL" id="MAHX01000020">
    <property type="protein sequence ID" value="OPC61519.1"/>
    <property type="molecule type" value="Genomic_DNA"/>
</dbReference>
<dbReference type="SUPFAM" id="SSF53448">
    <property type="entry name" value="Nucleotide-diphospho-sugar transferases"/>
    <property type="match status" value="1"/>
</dbReference>
<evidence type="ECO:0000259" key="1">
    <source>
        <dbReference type="Pfam" id="PF13712"/>
    </source>
</evidence>
<gene>
    <name evidence="2" type="ORF">BAZ10_10435</name>
</gene>
<keyword evidence="3" id="KW-1185">Reference proteome</keyword>